<dbReference type="PANTHER" id="PTHR43853">
    <property type="entry name" value="3-KETOACYL-COA THIOLASE, PEROXISOMAL"/>
    <property type="match status" value="1"/>
</dbReference>
<evidence type="ECO:0000256" key="1">
    <source>
        <dbReference type="ARBA" id="ARBA00001958"/>
    </source>
</evidence>
<evidence type="ECO:0000256" key="8">
    <source>
        <dbReference type="ARBA" id="ARBA00047605"/>
    </source>
</evidence>
<feature type="domain" description="Thiolase N-terminal" evidence="11">
    <location>
        <begin position="37"/>
        <end position="292"/>
    </location>
</feature>
<dbReference type="InterPro" id="IPR016039">
    <property type="entry name" value="Thiolase-like"/>
</dbReference>
<evidence type="ECO:0000256" key="9">
    <source>
        <dbReference type="PIRSR" id="PIRSR000429-1"/>
    </source>
</evidence>
<feature type="domain" description="Thiolase C-terminal" evidence="12">
    <location>
        <begin position="303"/>
        <end position="419"/>
    </location>
</feature>
<accession>A0A8K0TQ57</accession>
<gene>
    <name evidence="13" type="ORF">B0T11DRAFT_268852</name>
</gene>
<dbReference type="InterPro" id="IPR020617">
    <property type="entry name" value="Thiolase_C"/>
</dbReference>
<reference evidence="13" key="1">
    <citation type="journal article" date="2021" name="Nat. Commun.">
        <title>Genetic determinants of endophytism in the Arabidopsis root mycobiome.</title>
        <authorList>
            <person name="Mesny F."/>
            <person name="Miyauchi S."/>
            <person name="Thiergart T."/>
            <person name="Pickel B."/>
            <person name="Atanasova L."/>
            <person name="Karlsson M."/>
            <person name="Huettel B."/>
            <person name="Barry K.W."/>
            <person name="Haridas S."/>
            <person name="Chen C."/>
            <person name="Bauer D."/>
            <person name="Andreopoulos W."/>
            <person name="Pangilinan J."/>
            <person name="LaButti K."/>
            <person name="Riley R."/>
            <person name="Lipzen A."/>
            <person name="Clum A."/>
            <person name="Drula E."/>
            <person name="Henrissat B."/>
            <person name="Kohler A."/>
            <person name="Grigoriev I.V."/>
            <person name="Martin F.M."/>
            <person name="Hacquard S."/>
        </authorList>
    </citation>
    <scope>NUCLEOTIDE SEQUENCE</scope>
    <source>
        <strain evidence="13">MPI-CAGE-AT-0016</strain>
    </source>
</reference>
<dbReference type="InterPro" id="IPR002155">
    <property type="entry name" value="Thiolase"/>
</dbReference>
<keyword evidence="14" id="KW-1185">Reference proteome</keyword>
<dbReference type="PANTHER" id="PTHR43853:SF12">
    <property type="entry name" value="ACETYL-COA C-ACETYLTRANSFERASE"/>
    <property type="match status" value="1"/>
</dbReference>
<evidence type="ECO:0000256" key="6">
    <source>
        <dbReference type="ARBA" id="ARBA00023315"/>
    </source>
</evidence>
<dbReference type="PROSITE" id="PS00098">
    <property type="entry name" value="THIOLASE_1"/>
    <property type="match status" value="1"/>
</dbReference>
<dbReference type="PIRSF" id="PIRSF000429">
    <property type="entry name" value="Ac-CoA_Ac_transf"/>
    <property type="match status" value="1"/>
</dbReference>
<dbReference type="EMBL" id="JAGPXD010000001">
    <property type="protein sequence ID" value="KAH7374595.1"/>
    <property type="molecule type" value="Genomic_DNA"/>
</dbReference>
<evidence type="ECO:0000256" key="10">
    <source>
        <dbReference type="RuleBase" id="RU003557"/>
    </source>
</evidence>
<dbReference type="Proteomes" id="UP000813385">
    <property type="component" value="Unassembled WGS sequence"/>
</dbReference>
<dbReference type="Pfam" id="PF00108">
    <property type="entry name" value="Thiolase_N"/>
    <property type="match status" value="1"/>
</dbReference>
<feature type="active site" description="Proton acceptor" evidence="9">
    <location>
        <position position="378"/>
    </location>
</feature>
<comment type="catalytic activity">
    <reaction evidence="8">
        <text>an acyl-CoA + acetyl-CoA = a 3-oxoacyl-CoA + CoA</text>
        <dbReference type="Rhea" id="RHEA:21564"/>
        <dbReference type="ChEBI" id="CHEBI:57287"/>
        <dbReference type="ChEBI" id="CHEBI:57288"/>
        <dbReference type="ChEBI" id="CHEBI:58342"/>
        <dbReference type="ChEBI" id="CHEBI:90726"/>
        <dbReference type="EC" id="2.3.1.16"/>
    </reaction>
</comment>
<dbReference type="GO" id="GO:0003988">
    <property type="term" value="F:acetyl-CoA C-acyltransferase activity"/>
    <property type="evidence" value="ECO:0007669"/>
    <property type="project" value="UniProtKB-EC"/>
</dbReference>
<evidence type="ECO:0000256" key="2">
    <source>
        <dbReference type="ARBA" id="ARBA00004872"/>
    </source>
</evidence>
<dbReference type="GO" id="GO:0010124">
    <property type="term" value="P:phenylacetate catabolic process"/>
    <property type="evidence" value="ECO:0007669"/>
    <property type="project" value="TreeGrafter"/>
</dbReference>
<evidence type="ECO:0000256" key="4">
    <source>
        <dbReference type="ARBA" id="ARBA00022679"/>
    </source>
</evidence>
<dbReference type="Gene3D" id="3.40.47.10">
    <property type="match status" value="2"/>
</dbReference>
<keyword evidence="5" id="KW-0630">Potassium</keyword>
<comment type="similarity">
    <text evidence="3 10">Belongs to the thiolase-like superfamily. Thiolase family.</text>
</comment>
<name>A0A8K0TQ57_9PEZI</name>
<dbReference type="EC" id="2.3.1.16" evidence="7"/>
<sequence length="423" mass="44424">MSSPSQRIQSLSAQLSGGADQASRAKASLLAKNPSDVVITLAIRTPLTKAKKGLLKDTKLEGLLVPLLQETVKKSGIEPQLVEEIVLGNVLHKDAPYVLRASGLAAGFPATTAVSHVSRWCSSGLLAVEAVAQKVALGSIDIGIALGAESMSNNPDNGAPELPADFLAQPVINDLTQLMGWTSENVASDFSISRERQDEYAAASFQKAEAAQKAGYTADEIVPIATTWKDPKTGETRKVVAKMDDGVRPGTTKEGLAKIRSAFPQWPPSTTTGGNASQLTDGAAAVLIMRRDVAERLRQPIIGKFVLSTISGLEPRIMGIGPTLAIPKLLGKVGISKDDVDVFEINEAFASMLVYCTEKLCIDPARLNPRGGAIAFGHPLGCTGARQVVTALSELKRTGGKIAVTSMCVGTGMGMASLLVSEQ</sequence>
<feature type="active site" description="Acyl-thioester intermediate" evidence="9">
    <location>
        <position position="121"/>
    </location>
</feature>
<comment type="pathway">
    <text evidence="2">Lipid metabolism; fatty acid metabolism.</text>
</comment>
<dbReference type="GO" id="GO:0006635">
    <property type="term" value="P:fatty acid beta-oxidation"/>
    <property type="evidence" value="ECO:0007669"/>
    <property type="project" value="TreeGrafter"/>
</dbReference>
<evidence type="ECO:0000256" key="7">
    <source>
        <dbReference type="ARBA" id="ARBA00024073"/>
    </source>
</evidence>
<comment type="caution">
    <text evidence="13">The sequence shown here is derived from an EMBL/GenBank/DDBJ whole genome shotgun (WGS) entry which is preliminary data.</text>
</comment>
<evidence type="ECO:0000313" key="14">
    <source>
        <dbReference type="Proteomes" id="UP000813385"/>
    </source>
</evidence>
<dbReference type="GO" id="GO:0005777">
    <property type="term" value="C:peroxisome"/>
    <property type="evidence" value="ECO:0007669"/>
    <property type="project" value="TreeGrafter"/>
</dbReference>
<dbReference type="InterPro" id="IPR020616">
    <property type="entry name" value="Thiolase_N"/>
</dbReference>
<feature type="active site" description="Proton acceptor" evidence="9">
    <location>
        <position position="408"/>
    </location>
</feature>
<proteinExistence type="inferred from homology"/>
<dbReference type="CDD" id="cd00751">
    <property type="entry name" value="thiolase"/>
    <property type="match status" value="1"/>
</dbReference>
<dbReference type="PROSITE" id="PS00099">
    <property type="entry name" value="THIOLASE_3"/>
    <property type="match status" value="1"/>
</dbReference>
<evidence type="ECO:0000256" key="5">
    <source>
        <dbReference type="ARBA" id="ARBA00022958"/>
    </source>
</evidence>
<dbReference type="InterPro" id="IPR020613">
    <property type="entry name" value="Thiolase_CS"/>
</dbReference>
<dbReference type="NCBIfam" id="TIGR01930">
    <property type="entry name" value="AcCoA-C-Actrans"/>
    <property type="match status" value="1"/>
</dbReference>
<evidence type="ECO:0000256" key="3">
    <source>
        <dbReference type="ARBA" id="ARBA00010982"/>
    </source>
</evidence>
<dbReference type="SUPFAM" id="SSF53901">
    <property type="entry name" value="Thiolase-like"/>
    <property type="match status" value="2"/>
</dbReference>
<organism evidence="13 14">
    <name type="scientific">Plectosphaerella cucumerina</name>
    <dbReference type="NCBI Taxonomy" id="40658"/>
    <lineage>
        <taxon>Eukaryota</taxon>
        <taxon>Fungi</taxon>
        <taxon>Dikarya</taxon>
        <taxon>Ascomycota</taxon>
        <taxon>Pezizomycotina</taxon>
        <taxon>Sordariomycetes</taxon>
        <taxon>Hypocreomycetidae</taxon>
        <taxon>Glomerellales</taxon>
        <taxon>Plectosphaerellaceae</taxon>
        <taxon>Plectosphaerella</taxon>
    </lineage>
</organism>
<dbReference type="PROSITE" id="PS00737">
    <property type="entry name" value="THIOLASE_2"/>
    <property type="match status" value="1"/>
</dbReference>
<dbReference type="InterPro" id="IPR020610">
    <property type="entry name" value="Thiolase_AS"/>
</dbReference>
<keyword evidence="6 10" id="KW-0012">Acyltransferase</keyword>
<dbReference type="AlphaFoldDB" id="A0A8K0TQ57"/>
<dbReference type="Pfam" id="PF02803">
    <property type="entry name" value="Thiolase_C"/>
    <property type="match status" value="1"/>
</dbReference>
<dbReference type="InterPro" id="IPR020615">
    <property type="entry name" value="Thiolase_acyl_enz_int_AS"/>
</dbReference>
<evidence type="ECO:0000259" key="11">
    <source>
        <dbReference type="Pfam" id="PF00108"/>
    </source>
</evidence>
<evidence type="ECO:0000259" key="12">
    <source>
        <dbReference type="Pfam" id="PF02803"/>
    </source>
</evidence>
<dbReference type="OrthoDB" id="5404651at2759"/>
<evidence type="ECO:0000313" key="13">
    <source>
        <dbReference type="EMBL" id="KAH7374595.1"/>
    </source>
</evidence>
<comment type="cofactor">
    <cofactor evidence="1">
        <name>K(+)</name>
        <dbReference type="ChEBI" id="CHEBI:29103"/>
    </cofactor>
</comment>
<protein>
    <recommendedName>
        <fullName evidence="7">acetyl-CoA C-acyltransferase</fullName>
        <ecNumber evidence="7">2.3.1.16</ecNumber>
    </recommendedName>
</protein>
<keyword evidence="4 10" id="KW-0808">Transferase</keyword>
<dbReference type="InterPro" id="IPR050215">
    <property type="entry name" value="Thiolase-like_sf_Thiolase"/>
</dbReference>